<evidence type="ECO:0000313" key="8">
    <source>
        <dbReference type="EMBL" id="GAG34273.1"/>
    </source>
</evidence>
<feature type="non-terminal residue" evidence="8">
    <location>
        <position position="1"/>
    </location>
</feature>
<proteinExistence type="inferred from homology"/>
<evidence type="ECO:0000256" key="3">
    <source>
        <dbReference type="ARBA" id="ARBA00011890"/>
    </source>
</evidence>
<dbReference type="Gene3D" id="3.40.50.150">
    <property type="entry name" value="Vaccinia Virus protein VP39"/>
    <property type="match status" value="1"/>
</dbReference>
<dbReference type="GO" id="GO:0005737">
    <property type="term" value="C:cytoplasm"/>
    <property type="evidence" value="ECO:0007669"/>
    <property type="project" value="UniProtKB-SubCell"/>
</dbReference>
<dbReference type="GO" id="GO:0032259">
    <property type="term" value="P:methylation"/>
    <property type="evidence" value="ECO:0007669"/>
    <property type="project" value="UniProtKB-KW"/>
</dbReference>
<dbReference type="Pfam" id="PF01135">
    <property type="entry name" value="PCMT"/>
    <property type="match status" value="1"/>
</dbReference>
<sequence length="241" mass="26575">LVFPAAARGQGSVKRQREDERREMVRLAVQGAGITDRRVIDAILDTPREAFIPKDVRHHAYMDAALPIGHEQTISSPFIVAFMTESLDPQPTDRVLEIGTGSGYQAAVLSSLVKDVYSIEIVRPLGESARDVLKRLHYDNVHVRIGDGFKGWPQHAPFDKIIVTCSPESVPEPLKEQLAEGGSMVIPVGERHQQNLVLLKKVNGKLVPSALRPTLFVPMTGQAEDQREIMPDPANPEILNG</sequence>
<dbReference type="EMBL" id="BARS01049555">
    <property type="protein sequence ID" value="GAG34273.1"/>
    <property type="molecule type" value="Genomic_DNA"/>
</dbReference>
<keyword evidence="6" id="KW-0808">Transferase</keyword>
<dbReference type="EC" id="2.1.1.77" evidence="3"/>
<dbReference type="InterPro" id="IPR029063">
    <property type="entry name" value="SAM-dependent_MTases_sf"/>
</dbReference>
<evidence type="ECO:0000256" key="4">
    <source>
        <dbReference type="ARBA" id="ARBA00022490"/>
    </source>
</evidence>
<comment type="caution">
    <text evidence="8">The sequence shown here is derived from an EMBL/GenBank/DDBJ whole genome shotgun (WGS) entry which is preliminary data.</text>
</comment>
<dbReference type="FunFam" id="3.40.50.150:FF:000010">
    <property type="entry name" value="Protein-L-isoaspartate O-methyltransferase"/>
    <property type="match status" value="1"/>
</dbReference>
<organism evidence="8">
    <name type="scientific">marine sediment metagenome</name>
    <dbReference type="NCBI Taxonomy" id="412755"/>
    <lineage>
        <taxon>unclassified sequences</taxon>
        <taxon>metagenomes</taxon>
        <taxon>ecological metagenomes</taxon>
    </lineage>
</organism>
<dbReference type="InterPro" id="IPR000682">
    <property type="entry name" value="PCMT"/>
</dbReference>
<gene>
    <name evidence="8" type="ORF">S01H1_74112</name>
</gene>
<evidence type="ECO:0000256" key="1">
    <source>
        <dbReference type="ARBA" id="ARBA00004496"/>
    </source>
</evidence>
<feature type="non-terminal residue" evidence="8">
    <location>
        <position position="241"/>
    </location>
</feature>
<dbReference type="HAMAP" id="MF_00090">
    <property type="entry name" value="PIMT"/>
    <property type="match status" value="1"/>
</dbReference>
<evidence type="ECO:0000256" key="2">
    <source>
        <dbReference type="ARBA" id="ARBA00005369"/>
    </source>
</evidence>
<dbReference type="AlphaFoldDB" id="X0XC77"/>
<dbReference type="NCBIfam" id="NF001453">
    <property type="entry name" value="PRK00312.1"/>
    <property type="match status" value="1"/>
</dbReference>
<evidence type="ECO:0000256" key="5">
    <source>
        <dbReference type="ARBA" id="ARBA00022603"/>
    </source>
</evidence>
<evidence type="ECO:0000256" key="6">
    <source>
        <dbReference type="ARBA" id="ARBA00022679"/>
    </source>
</evidence>
<evidence type="ECO:0000256" key="7">
    <source>
        <dbReference type="ARBA" id="ARBA00022691"/>
    </source>
</evidence>
<dbReference type="SUPFAM" id="SSF53335">
    <property type="entry name" value="S-adenosyl-L-methionine-dependent methyltransferases"/>
    <property type="match status" value="1"/>
</dbReference>
<dbReference type="PROSITE" id="PS01279">
    <property type="entry name" value="PCMT"/>
    <property type="match status" value="1"/>
</dbReference>
<accession>X0XC77</accession>
<keyword evidence="5" id="KW-0489">Methyltransferase</keyword>
<dbReference type="PANTHER" id="PTHR11579">
    <property type="entry name" value="PROTEIN-L-ISOASPARTATE O-METHYLTRANSFERASE"/>
    <property type="match status" value="1"/>
</dbReference>
<protein>
    <recommendedName>
        <fullName evidence="3">protein-L-isoaspartate(D-aspartate) O-methyltransferase</fullName>
        <ecNumber evidence="3">2.1.1.77</ecNumber>
    </recommendedName>
</protein>
<comment type="subcellular location">
    <subcellularLocation>
        <location evidence="1">Cytoplasm</location>
    </subcellularLocation>
</comment>
<dbReference type="CDD" id="cd02440">
    <property type="entry name" value="AdoMet_MTases"/>
    <property type="match status" value="1"/>
</dbReference>
<reference evidence="8" key="1">
    <citation type="journal article" date="2014" name="Front. Microbiol.">
        <title>High frequency of phylogenetically diverse reductive dehalogenase-homologous genes in deep subseafloor sedimentary metagenomes.</title>
        <authorList>
            <person name="Kawai M."/>
            <person name="Futagami T."/>
            <person name="Toyoda A."/>
            <person name="Takaki Y."/>
            <person name="Nishi S."/>
            <person name="Hori S."/>
            <person name="Arai W."/>
            <person name="Tsubouchi T."/>
            <person name="Morono Y."/>
            <person name="Uchiyama I."/>
            <person name="Ito T."/>
            <person name="Fujiyama A."/>
            <person name="Inagaki F."/>
            <person name="Takami H."/>
        </authorList>
    </citation>
    <scope>NUCLEOTIDE SEQUENCE</scope>
    <source>
        <strain evidence="8">Expedition CK06-06</strain>
    </source>
</reference>
<dbReference type="PANTHER" id="PTHR11579:SF0">
    <property type="entry name" value="PROTEIN-L-ISOASPARTATE(D-ASPARTATE) O-METHYLTRANSFERASE"/>
    <property type="match status" value="1"/>
</dbReference>
<dbReference type="NCBIfam" id="TIGR00080">
    <property type="entry name" value="pimt"/>
    <property type="match status" value="1"/>
</dbReference>
<keyword evidence="4" id="KW-0963">Cytoplasm</keyword>
<dbReference type="GO" id="GO:0004719">
    <property type="term" value="F:protein-L-isoaspartate (D-aspartate) O-methyltransferase activity"/>
    <property type="evidence" value="ECO:0007669"/>
    <property type="project" value="UniProtKB-EC"/>
</dbReference>
<comment type="similarity">
    <text evidence="2">Belongs to the methyltransferase superfamily. L-isoaspartyl/D-aspartyl protein methyltransferase family.</text>
</comment>
<name>X0XC77_9ZZZZ</name>
<keyword evidence="7" id="KW-0949">S-adenosyl-L-methionine</keyword>